<keyword evidence="2" id="KW-1185">Reference proteome</keyword>
<protein>
    <submittedName>
        <fullName evidence="1">Uncharacterized protein</fullName>
    </submittedName>
</protein>
<reference evidence="1 2" key="1">
    <citation type="journal article" date="2019" name="Nat. Ecol. Evol.">
        <title>Megaphylogeny resolves global patterns of mushroom evolution.</title>
        <authorList>
            <person name="Varga T."/>
            <person name="Krizsan K."/>
            <person name="Foldi C."/>
            <person name="Dima B."/>
            <person name="Sanchez-Garcia M."/>
            <person name="Sanchez-Ramirez S."/>
            <person name="Szollosi G.J."/>
            <person name="Szarkandi J.G."/>
            <person name="Papp V."/>
            <person name="Albert L."/>
            <person name="Andreopoulos W."/>
            <person name="Angelini C."/>
            <person name="Antonin V."/>
            <person name="Barry K.W."/>
            <person name="Bougher N.L."/>
            <person name="Buchanan P."/>
            <person name="Buyck B."/>
            <person name="Bense V."/>
            <person name="Catcheside P."/>
            <person name="Chovatia M."/>
            <person name="Cooper J."/>
            <person name="Damon W."/>
            <person name="Desjardin D."/>
            <person name="Finy P."/>
            <person name="Geml J."/>
            <person name="Haridas S."/>
            <person name="Hughes K."/>
            <person name="Justo A."/>
            <person name="Karasinski D."/>
            <person name="Kautmanova I."/>
            <person name="Kiss B."/>
            <person name="Kocsube S."/>
            <person name="Kotiranta H."/>
            <person name="LaButti K.M."/>
            <person name="Lechner B.E."/>
            <person name="Liimatainen K."/>
            <person name="Lipzen A."/>
            <person name="Lukacs Z."/>
            <person name="Mihaltcheva S."/>
            <person name="Morgado L.N."/>
            <person name="Niskanen T."/>
            <person name="Noordeloos M.E."/>
            <person name="Ohm R.A."/>
            <person name="Ortiz-Santana B."/>
            <person name="Ovrebo C."/>
            <person name="Racz N."/>
            <person name="Riley R."/>
            <person name="Savchenko A."/>
            <person name="Shiryaev A."/>
            <person name="Soop K."/>
            <person name="Spirin V."/>
            <person name="Szebenyi C."/>
            <person name="Tomsovsky M."/>
            <person name="Tulloss R.E."/>
            <person name="Uehling J."/>
            <person name="Grigoriev I.V."/>
            <person name="Vagvolgyi C."/>
            <person name="Papp T."/>
            <person name="Martin F.M."/>
            <person name="Miettinen O."/>
            <person name="Hibbett D.S."/>
            <person name="Nagy L.G."/>
        </authorList>
    </citation>
    <scope>NUCLEOTIDE SEQUENCE [LARGE SCALE GENOMIC DNA]</scope>
    <source>
        <strain evidence="1 2">NL-1719</strain>
    </source>
</reference>
<sequence>MAEEPPPTRRSSRPNQMTGGHVARLTRLQDIQCAPSRPAKKTVDDAIPEDTPVNPMAPVVRMRRKRKGKKTQESDADDESDDDELPEDGLKPVHQVARDGERFGFRKQPSLPPTETLSQDEHDADEAGKTTSSRTPALPDDGASSDGVGMQVQLDHLTETYFEGCQKVGEARALDGPSTIAVMPLSSFHTMGFQLFYPIFEHLTAAIYPPRVFSSEQILAIPSPDNVIQHMKRTRSTAAITVPAFLQAWIQSDKFGPVTEFSPPNYSRHDWEWMMLNAAVPLDWAPQGNGDFECRILLFSVPLMSTKEGVPSAGTIQLKIGLVPPPKAPSQTQEALKAKFEEVYELLVKKSRPSLVSAPPLRGGVLIGFVFIFYPPLSLAAFASNGSIFITAVTFCSWRYSFIRVFVCRVVDSVSPVPHRPYGSPRAPNVAHHNINTAPSRRHSNYDTINSNATPSSSSSSSTSPTFTDRIASRGFVP</sequence>
<name>A0ACD3B149_9AGAR</name>
<proteinExistence type="predicted"/>
<dbReference type="EMBL" id="ML208299">
    <property type="protein sequence ID" value="TFK71324.1"/>
    <property type="molecule type" value="Genomic_DNA"/>
</dbReference>
<gene>
    <name evidence="1" type="ORF">BDN72DRAFT_877174</name>
</gene>
<organism evidence="1 2">
    <name type="scientific">Pluteus cervinus</name>
    <dbReference type="NCBI Taxonomy" id="181527"/>
    <lineage>
        <taxon>Eukaryota</taxon>
        <taxon>Fungi</taxon>
        <taxon>Dikarya</taxon>
        <taxon>Basidiomycota</taxon>
        <taxon>Agaricomycotina</taxon>
        <taxon>Agaricomycetes</taxon>
        <taxon>Agaricomycetidae</taxon>
        <taxon>Agaricales</taxon>
        <taxon>Pluteineae</taxon>
        <taxon>Pluteaceae</taxon>
        <taxon>Pluteus</taxon>
    </lineage>
</organism>
<evidence type="ECO:0000313" key="1">
    <source>
        <dbReference type="EMBL" id="TFK71324.1"/>
    </source>
</evidence>
<evidence type="ECO:0000313" key="2">
    <source>
        <dbReference type="Proteomes" id="UP000308600"/>
    </source>
</evidence>
<accession>A0ACD3B149</accession>
<dbReference type="Proteomes" id="UP000308600">
    <property type="component" value="Unassembled WGS sequence"/>
</dbReference>